<dbReference type="OrthoDB" id="9811749at2"/>
<evidence type="ECO:0000313" key="3">
    <source>
        <dbReference type="EMBL" id="TQV86098.1"/>
    </source>
</evidence>
<dbReference type="Pfam" id="PF07228">
    <property type="entry name" value="SpoIIE"/>
    <property type="match status" value="1"/>
</dbReference>
<dbReference type="GO" id="GO:0016791">
    <property type="term" value="F:phosphatase activity"/>
    <property type="evidence" value="ECO:0007669"/>
    <property type="project" value="TreeGrafter"/>
</dbReference>
<dbReference type="SMART" id="SM00331">
    <property type="entry name" value="PP2C_SIG"/>
    <property type="match status" value="1"/>
</dbReference>
<organism evidence="3 4">
    <name type="scientific">Exilibacterium tricleocarpae</name>
    <dbReference type="NCBI Taxonomy" id="2591008"/>
    <lineage>
        <taxon>Bacteria</taxon>
        <taxon>Pseudomonadati</taxon>
        <taxon>Pseudomonadota</taxon>
        <taxon>Gammaproteobacteria</taxon>
        <taxon>Cellvibrionales</taxon>
        <taxon>Cellvibrionaceae</taxon>
        <taxon>Exilibacterium</taxon>
    </lineage>
</organism>
<dbReference type="InterPro" id="IPR001932">
    <property type="entry name" value="PPM-type_phosphatase-like_dom"/>
</dbReference>
<evidence type="ECO:0000256" key="1">
    <source>
        <dbReference type="ARBA" id="ARBA00022801"/>
    </source>
</evidence>
<evidence type="ECO:0000313" key="4">
    <source>
        <dbReference type="Proteomes" id="UP000319732"/>
    </source>
</evidence>
<proteinExistence type="predicted"/>
<sequence>MRYLLQLSQASSESNALAFLYKALMEELGGCTLGIVNSVGLAQGCFQLSGFCDQHYCPIYSPDELLLPSDEFPVYQGDFIEVWKAAAEPFTVLRSQAPDLFRDNLQRYEIAFVLPIWHDREVERWLLVLESECSILDVDTAKLALIANYAFSSMARVVEKRQLKEAQQWIDREINEMARLQKLLLPEEDTSIPGVELAFRFKAYKQTSGDYLDISSLGEDQPSSQPHEFGAMIADVAGHGPSAAVEAAMLDAIVRTYRPAGDASVDEFLNYLNTHFFTRKHRGKFITLNTFHYEPALRRLNYCSAGHPVAYIKRDEQVIPLSEAQDIPVGVLRDYRWQRHEFAIERGDILFMYTDVVLETRNTEQQEFGRERLEALIKTTEACPHCVVDAVEEALQDFCAQNEFEDDLTLCAIQFLH</sequence>
<keyword evidence="4" id="KW-1185">Reference proteome</keyword>
<protein>
    <submittedName>
        <fullName evidence="3">Serine/threonine-protein phosphatase</fullName>
    </submittedName>
</protein>
<dbReference type="Proteomes" id="UP000319732">
    <property type="component" value="Unassembled WGS sequence"/>
</dbReference>
<accession>A0A545U9E8</accession>
<evidence type="ECO:0000259" key="2">
    <source>
        <dbReference type="SMART" id="SM00331"/>
    </source>
</evidence>
<dbReference type="RefSeq" id="WP_142902250.1">
    <property type="nucleotide sequence ID" value="NZ_ML660087.1"/>
</dbReference>
<dbReference type="InterPro" id="IPR052016">
    <property type="entry name" value="Bact_Sigma-Reg"/>
</dbReference>
<dbReference type="PANTHER" id="PTHR43156">
    <property type="entry name" value="STAGE II SPORULATION PROTEIN E-RELATED"/>
    <property type="match status" value="1"/>
</dbReference>
<comment type="caution">
    <text evidence="3">The sequence shown here is derived from an EMBL/GenBank/DDBJ whole genome shotgun (WGS) entry which is preliminary data.</text>
</comment>
<keyword evidence="1" id="KW-0378">Hydrolase</keyword>
<dbReference type="InterPro" id="IPR036457">
    <property type="entry name" value="PPM-type-like_dom_sf"/>
</dbReference>
<reference evidence="3 4" key="1">
    <citation type="submission" date="2019-06" db="EMBL/GenBank/DDBJ databases">
        <title>Whole genome sequence for Cellvibrionaceae sp. R142.</title>
        <authorList>
            <person name="Wang G."/>
        </authorList>
    </citation>
    <scope>NUCLEOTIDE SEQUENCE [LARGE SCALE GENOMIC DNA]</scope>
    <source>
        <strain evidence="3 4">R142</strain>
    </source>
</reference>
<dbReference type="EMBL" id="VHSG01000002">
    <property type="protein sequence ID" value="TQV86098.1"/>
    <property type="molecule type" value="Genomic_DNA"/>
</dbReference>
<dbReference type="Gene3D" id="3.60.40.10">
    <property type="entry name" value="PPM-type phosphatase domain"/>
    <property type="match status" value="1"/>
</dbReference>
<name>A0A545U9E8_9GAMM</name>
<dbReference type="PANTHER" id="PTHR43156:SF2">
    <property type="entry name" value="STAGE II SPORULATION PROTEIN E"/>
    <property type="match status" value="1"/>
</dbReference>
<gene>
    <name evidence="3" type="ORF">FKG94_00630</name>
</gene>
<feature type="domain" description="PPM-type phosphatase" evidence="2">
    <location>
        <begin position="192"/>
        <end position="415"/>
    </location>
</feature>
<dbReference type="AlphaFoldDB" id="A0A545U9E8"/>